<gene>
    <name evidence="1" type="ORF">C8263_00135</name>
</gene>
<dbReference type="Proteomes" id="UP000240317">
    <property type="component" value="Unassembled WGS sequence"/>
</dbReference>
<comment type="caution">
    <text evidence="1">The sequence shown here is derived from an EMBL/GenBank/DDBJ whole genome shotgun (WGS) entry which is preliminary data.</text>
</comment>
<keyword evidence="2" id="KW-1185">Reference proteome</keyword>
<name>A0A2T3WCF4_9DEIO</name>
<organism evidence="1 2">
    <name type="scientific">Deinococcus arcticus</name>
    <dbReference type="NCBI Taxonomy" id="2136176"/>
    <lineage>
        <taxon>Bacteria</taxon>
        <taxon>Thermotogati</taxon>
        <taxon>Deinococcota</taxon>
        <taxon>Deinococci</taxon>
        <taxon>Deinococcales</taxon>
        <taxon>Deinococcaceae</taxon>
        <taxon>Deinococcus</taxon>
    </lineage>
</organism>
<evidence type="ECO:0000313" key="2">
    <source>
        <dbReference type="Proteomes" id="UP000240317"/>
    </source>
</evidence>
<protein>
    <recommendedName>
        <fullName evidence="3">DUF304 domain-containing protein</fullName>
    </recommendedName>
</protein>
<dbReference type="AlphaFoldDB" id="A0A2T3WCF4"/>
<evidence type="ECO:0000313" key="1">
    <source>
        <dbReference type="EMBL" id="PTA69484.1"/>
    </source>
</evidence>
<reference evidence="1 2" key="1">
    <citation type="submission" date="2018-03" db="EMBL/GenBank/DDBJ databases">
        <title>Draft genome of Deinococcus sp. OD32.</title>
        <authorList>
            <person name="Wang X.-P."/>
            <person name="Du Z.-J."/>
        </authorList>
    </citation>
    <scope>NUCLEOTIDE SEQUENCE [LARGE SCALE GENOMIC DNA]</scope>
    <source>
        <strain evidence="1 2">OD32</strain>
    </source>
</reference>
<proteinExistence type="predicted"/>
<sequence>MEGWVGWVALSLGPYLLYVNWTTAQLLRWPPQLSAGGLTFMERDPLAYRAVRHTLRWEDLRRAQWGAGRQRRRVLFHRQQGEAVRLTLSSPENEEAFSAALRAQLEAHSVPMN</sequence>
<dbReference type="EMBL" id="PYSV01000001">
    <property type="protein sequence ID" value="PTA69484.1"/>
    <property type="molecule type" value="Genomic_DNA"/>
</dbReference>
<evidence type="ECO:0008006" key="3">
    <source>
        <dbReference type="Google" id="ProtNLM"/>
    </source>
</evidence>
<accession>A0A2T3WCF4</accession>